<dbReference type="PANTHER" id="PTHR38459">
    <property type="entry name" value="PROPHAGE BACTOPRENOL-LINKED GLUCOSE TRANSLOCASE HOMOLOG"/>
    <property type="match status" value="1"/>
</dbReference>
<evidence type="ECO:0000259" key="7">
    <source>
        <dbReference type="Pfam" id="PF04138"/>
    </source>
</evidence>
<proteinExistence type="inferred from homology"/>
<dbReference type="PANTHER" id="PTHR38459:SF1">
    <property type="entry name" value="PROPHAGE BACTOPRENOL-LINKED GLUCOSE TRANSLOCASE HOMOLOG"/>
    <property type="match status" value="1"/>
</dbReference>
<evidence type="ECO:0000256" key="6">
    <source>
        <dbReference type="SAM" id="Phobius"/>
    </source>
</evidence>
<keyword evidence="3 6" id="KW-0812">Transmembrane</keyword>
<sequence length="144" mass="16046">MSETSAKTTNGRTTSVGQWLHRLYRLQFGRFLLVGGAATVLQYLLLILLVELTILPNVAASAAAFTLSAVFNYLANYYFTFQATQKHSESALRFAVTVAIGLGLNTAVFYLADMLMPHYVLAQMLATAVTLVSNFLLHKFWIYR</sequence>
<dbReference type="EMBL" id="JAULRT010000062">
    <property type="protein sequence ID" value="MDO3383943.1"/>
    <property type="molecule type" value="Genomic_DNA"/>
</dbReference>
<feature type="domain" description="GtrA/DPMS transmembrane" evidence="7">
    <location>
        <begin position="30"/>
        <end position="142"/>
    </location>
</feature>
<dbReference type="Pfam" id="PF04138">
    <property type="entry name" value="GtrA_DPMS_TM"/>
    <property type="match status" value="1"/>
</dbReference>
<dbReference type="InterPro" id="IPR007267">
    <property type="entry name" value="GtrA_DPMS_TM"/>
</dbReference>
<comment type="caution">
    <text evidence="8">The sequence shown here is derived from an EMBL/GenBank/DDBJ whole genome shotgun (WGS) entry which is preliminary data.</text>
</comment>
<accession>A0ABT8TIN0</accession>
<dbReference type="Proteomes" id="UP001168380">
    <property type="component" value="Unassembled WGS sequence"/>
</dbReference>
<feature type="transmembrane region" description="Helical" evidence="6">
    <location>
        <begin position="118"/>
        <end position="137"/>
    </location>
</feature>
<evidence type="ECO:0000256" key="3">
    <source>
        <dbReference type="ARBA" id="ARBA00022692"/>
    </source>
</evidence>
<reference evidence="8" key="1">
    <citation type="submission" date="2023-07" db="EMBL/GenBank/DDBJ databases">
        <title>Gilvimarinus algae sp. nov., isolated from the surface of Kelp.</title>
        <authorList>
            <person name="Sun Y.Y."/>
            <person name="Gong Y."/>
            <person name="Du Z.J."/>
        </authorList>
    </citation>
    <scope>NUCLEOTIDE SEQUENCE</scope>
    <source>
        <strain evidence="8">SDUM040014</strain>
    </source>
</reference>
<evidence type="ECO:0000313" key="8">
    <source>
        <dbReference type="EMBL" id="MDO3383943.1"/>
    </source>
</evidence>
<keyword evidence="4 6" id="KW-1133">Transmembrane helix</keyword>
<dbReference type="RefSeq" id="WP_302715095.1">
    <property type="nucleotide sequence ID" value="NZ_JAULRT010000062.1"/>
</dbReference>
<evidence type="ECO:0000256" key="1">
    <source>
        <dbReference type="ARBA" id="ARBA00004141"/>
    </source>
</evidence>
<keyword evidence="9" id="KW-1185">Reference proteome</keyword>
<name>A0ABT8TIN0_9GAMM</name>
<comment type="similarity">
    <text evidence="2">Belongs to the GtrA family.</text>
</comment>
<dbReference type="InterPro" id="IPR051401">
    <property type="entry name" value="GtrA_CellWall_Glycosyl"/>
</dbReference>
<organism evidence="8 9">
    <name type="scientific">Gilvimarinus algae</name>
    <dbReference type="NCBI Taxonomy" id="3058037"/>
    <lineage>
        <taxon>Bacteria</taxon>
        <taxon>Pseudomonadati</taxon>
        <taxon>Pseudomonadota</taxon>
        <taxon>Gammaproteobacteria</taxon>
        <taxon>Cellvibrionales</taxon>
        <taxon>Cellvibrionaceae</taxon>
        <taxon>Gilvimarinus</taxon>
    </lineage>
</organism>
<keyword evidence="5 6" id="KW-0472">Membrane</keyword>
<feature type="transmembrane region" description="Helical" evidence="6">
    <location>
        <begin position="58"/>
        <end position="79"/>
    </location>
</feature>
<gene>
    <name evidence="8" type="ORF">QWI16_17305</name>
</gene>
<evidence type="ECO:0000256" key="4">
    <source>
        <dbReference type="ARBA" id="ARBA00022989"/>
    </source>
</evidence>
<comment type="subcellular location">
    <subcellularLocation>
        <location evidence="1">Membrane</location>
        <topology evidence="1">Multi-pass membrane protein</topology>
    </subcellularLocation>
</comment>
<evidence type="ECO:0000313" key="9">
    <source>
        <dbReference type="Proteomes" id="UP001168380"/>
    </source>
</evidence>
<evidence type="ECO:0000256" key="5">
    <source>
        <dbReference type="ARBA" id="ARBA00023136"/>
    </source>
</evidence>
<evidence type="ECO:0000256" key="2">
    <source>
        <dbReference type="ARBA" id="ARBA00009399"/>
    </source>
</evidence>
<protein>
    <submittedName>
        <fullName evidence="8">GtrA family protein</fullName>
    </submittedName>
</protein>
<feature type="transmembrane region" description="Helical" evidence="6">
    <location>
        <begin position="31"/>
        <end position="52"/>
    </location>
</feature>
<feature type="transmembrane region" description="Helical" evidence="6">
    <location>
        <begin position="91"/>
        <end position="112"/>
    </location>
</feature>